<keyword evidence="3" id="KW-1185">Reference proteome</keyword>
<proteinExistence type="predicted"/>
<evidence type="ECO:0000313" key="2">
    <source>
        <dbReference type="EMBL" id="EYC40702.1"/>
    </source>
</evidence>
<reference evidence="3" key="1">
    <citation type="journal article" date="2015" name="Nat. Genet.">
        <title>The genome and transcriptome of the zoonotic hookworm Ancylostoma ceylanicum identify infection-specific gene families.</title>
        <authorList>
            <person name="Schwarz E.M."/>
            <person name="Hu Y."/>
            <person name="Antoshechkin I."/>
            <person name="Miller M.M."/>
            <person name="Sternberg P.W."/>
            <person name="Aroian R.V."/>
        </authorList>
    </citation>
    <scope>NUCLEOTIDE SEQUENCE</scope>
    <source>
        <strain evidence="3">HY135</strain>
    </source>
</reference>
<dbReference type="OrthoDB" id="5868152at2759"/>
<gene>
    <name evidence="2" type="primary">Acey_s0601.g514</name>
    <name evidence="2" type="ORF">Y032_0601g514</name>
</gene>
<evidence type="ECO:0000256" key="1">
    <source>
        <dbReference type="SAM" id="MobiDB-lite"/>
    </source>
</evidence>
<dbReference type="Proteomes" id="UP000024635">
    <property type="component" value="Unassembled WGS sequence"/>
</dbReference>
<comment type="caution">
    <text evidence="2">The sequence shown here is derived from an EMBL/GenBank/DDBJ whole genome shotgun (WGS) entry which is preliminary data.</text>
</comment>
<evidence type="ECO:0000313" key="3">
    <source>
        <dbReference type="Proteomes" id="UP000024635"/>
    </source>
</evidence>
<dbReference type="EMBL" id="JARK01000201">
    <property type="protein sequence ID" value="EYC40702.1"/>
    <property type="molecule type" value="Genomic_DNA"/>
</dbReference>
<protein>
    <submittedName>
        <fullName evidence="2">Uncharacterized protein</fullName>
    </submittedName>
</protein>
<feature type="region of interest" description="Disordered" evidence="1">
    <location>
        <begin position="262"/>
        <end position="295"/>
    </location>
</feature>
<name>A0A016WN56_9BILA</name>
<sequence length="356" mass="41584">MWWKDNRHALIGYAERVFPAGPIWDQACFRICIFPREKMTASPSCLVADSINNVLFCPTSHRSRCEIFFGVEGSDFRIHQEVTSESSAWNVCEQHMCECLDQEYQQRKQWQLFIRQILKFTPTGKYSEAELTSKFSLYLLGQLIYGTVLIFDRQVTLFEVDARSAYEACRRLPMEELLSQHLIKSESTGKKRRRSKITMELNAGDIDINEPPESRFVGLARRSDITMPETEPFIWRRQDLFHDEEILAPIDFSKERFIDWNDQRSSQNSKSSEESVQTVTGHRKEPTLDPTLLNEELPPFPPPEAFQNMDRESFFGVISRAEHKKLRLQKKGDLMSRTLLISSTNNPLWEIWDSKD</sequence>
<accession>A0A016WN56</accession>
<organism evidence="2 3">
    <name type="scientific">Ancylostoma ceylanicum</name>
    <dbReference type="NCBI Taxonomy" id="53326"/>
    <lineage>
        <taxon>Eukaryota</taxon>
        <taxon>Metazoa</taxon>
        <taxon>Ecdysozoa</taxon>
        <taxon>Nematoda</taxon>
        <taxon>Chromadorea</taxon>
        <taxon>Rhabditida</taxon>
        <taxon>Rhabditina</taxon>
        <taxon>Rhabditomorpha</taxon>
        <taxon>Strongyloidea</taxon>
        <taxon>Ancylostomatidae</taxon>
        <taxon>Ancylostomatinae</taxon>
        <taxon>Ancylostoma</taxon>
    </lineage>
</organism>
<dbReference type="STRING" id="53326.A0A016WN56"/>
<dbReference type="AlphaFoldDB" id="A0A016WN56"/>